<dbReference type="InterPro" id="IPR036396">
    <property type="entry name" value="Cyt_P450_sf"/>
</dbReference>
<evidence type="ECO:0000256" key="1">
    <source>
        <dbReference type="ARBA" id="ARBA00001971"/>
    </source>
</evidence>
<proteinExistence type="inferred from homology"/>
<comment type="caution">
    <text evidence="8">The sequence shown here is derived from an EMBL/GenBank/DDBJ whole genome shotgun (WGS) entry which is preliminary data.</text>
</comment>
<dbReference type="GO" id="GO:0016705">
    <property type="term" value="F:oxidoreductase activity, acting on paired donors, with incorporation or reduction of molecular oxygen"/>
    <property type="evidence" value="ECO:0007669"/>
    <property type="project" value="InterPro"/>
</dbReference>
<dbReference type="OrthoDB" id="4935633at2759"/>
<evidence type="ECO:0000313" key="8">
    <source>
        <dbReference type="EMBL" id="KHO00578.1"/>
    </source>
</evidence>
<dbReference type="GO" id="GO:0020037">
    <property type="term" value="F:heme binding"/>
    <property type="evidence" value="ECO:0007669"/>
    <property type="project" value="InterPro"/>
</dbReference>
<dbReference type="InterPro" id="IPR050121">
    <property type="entry name" value="Cytochrome_P450_monoxygenase"/>
</dbReference>
<keyword evidence="9" id="KW-1185">Reference proteome</keyword>
<name>A0A0B2X493_METAS</name>
<sequence length="440" mass="50476">MQRVLAEYDIYTSSIHGRPAFVKSDMLDMGEKYEGLASERDVEKHRAARKQLAPAFSPRALREYQPRIHHHVNQLLLKLEEIPAKDDGFNIVPACIPTSQLEETSAACKLIDDAQWFERVTTDLGGAIAVNHDFNNVRDGKNHPILESILGVGQWTTIRVVFRRFPLISWMSYLLLSPKVALSYARAHSLSSNLIQDRVKNRHDQKQLDYLTQFMSEIDPLPPKEFLVSQAGHLIFDHFESSSVLSAIFYFLTTNNEAMARLQSELRGTFASVDEMTDEALRELPWLHAILEESLRIHTNVPYGLPRISPGHTIDGNYVPEGCVVSTCAYATTHSVRYFKDPYKFKPQRWLPTTHPDYHHSCDTDARSAFRPFSIGSRNCIGQAMAYVVLRIMVAKLCWKFDWELVNRNDVDWDRDLRVYMVWQKPPVRVRLASFAGQAQ</sequence>
<keyword evidence="7" id="KW-0560">Oxidoreductase</keyword>
<organism evidence="8 9">
    <name type="scientific">Metarhizium album (strain ARSEF 1941)</name>
    <dbReference type="NCBI Taxonomy" id="1081103"/>
    <lineage>
        <taxon>Eukaryota</taxon>
        <taxon>Fungi</taxon>
        <taxon>Dikarya</taxon>
        <taxon>Ascomycota</taxon>
        <taxon>Pezizomycotina</taxon>
        <taxon>Sordariomycetes</taxon>
        <taxon>Hypocreomycetidae</taxon>
        <taxon>Hypocreales</taxon>
        <taxon>Clavicipitaceae</taxon>
        <taxon>Metarhizium</taxon>
    </lineage>
</organism>
<accession>A0A0B2X493</accession>
<dbReference type="InterPro" id="IPR002401">
    <property type="entry name" value="Cyt_P450_E_grp-I"/>
</dbReference>
<dbReference type="GO" id="GO:0004497">
    <property type="term" value="F:monooxygenase activity"/>
    <property type="evidence" value="ECO:0007669"/>
    <property type="project" value="UniProtKB-KW"/>
</dbReference>
<protein>
    <submittedName>
        <fullName evidence="8">Cytochrome P450</fullName>
    </submittedName>
</protein>
<dbReference type="Gene3D" id="1.10.630.10">
    <property type="entry name" value="Cytochrome P450"/>
    <property type="match status" value="1"/>
</dbReference>
<dbReference type="PRINTS" id="PR00463">
    <property type="entry name" value="EP450I"/>
</dbReference>
<dbReference type="GeneID" id="63735811"/>
<dbReference type="PANTHER" id="PTHR24305">
    <property type="entry name" value="CYTOCHROME P450"/>
    <property type="match status" value="1"/>
</dbReference>
<evidence type="ECO:0000256" key="2">
    <source>
        <dbReference type="ARBA" id="ARBA00010617"/>
    </source>
</evidence>
<dbReference type="Proteomes" id="UP000030816">
    <property type="component" value="Unassembled WGS sequence"/>
</dbReference>
<dbReference type="InterPro" id="IPR017972">
    <property type="entry name" value="Cyt_P450_CS"/>
</dbReference>
<evidence type="ECO:0000256" key="3">
    <source>
        <dbReference type="ARBA" id="ARBA00022617"/>
    </source>
</evidence>
<feature type="binding site" description="axial binding residue" evidence="6">
    <location>
        <position position="380"/>
    </location>
    <ligand>
        <name>heme</name>
        <dbReference type="ChEBI" id="CHEBI:30413"/>
    </ligand>
    <ligandPart>
        <name>Fe</name>
        <dbReference type="ChEBI" id="CHEBI:18248"/>
    </ligandPart>
</feature>
<reference evidence="8 9" key="1">
    <citation type="journal article" date="2014" name="Proc. Natl. Acad. Sci. U.S.A.">
        <title>Trajectory and genomic determinants of fungal-pathogen speciation and host adaptation.</title>
        <authorList>
            <person name="Hu X."/>
            <person name="Xiao G."/>
            <person name="Zheng P."/>
            <person name="Shang Y."/>
            <person name="Su Y."/>
            <person name="Zhang X."/>
            <person name="Liu X."/>
            <person name="Zhan S."/>
            <person name="St Leger R.J."/>
            <person name="Wang C."/>
        </authorList>
    </citation>
    <scope>NUCLEOTIDE SEQUENCE [LARGE SCALE GENOMIC DNA]</scope>
    <source>
        <strain evidence="8 9">ARSEF 1941</strain>
    </source>
</reference>
<dbReference type="RefSeq" id="XP_040681643.1">
    <property type="nucleotide sequence ID" value="XM_040820155.1"/>
</dbReference>
<evidence type="ECO:0000313" key="9">
    <source>
        <dbReference type="Proteomes" id="UP000030816"/>
    </source>
</evidence>
<dbReference type="AlphaFoldDB" id="A0A0B2X493"/>
<dbReference type="STRING" id="1081103.A0A0B2X493"/>
<evidence type="ECO:0000256" key="5">
    <source>
        <dbReference type="ARBA" id="ARBA00023004"/>
    </source>
</evidence>
<dbReference type="PANTHER" id="PTHR24305:SF210">
    <property type="entry name" value="CYTOCHROME P450 MONOOXYGENASE ASQL-RELATED"/>
    <property type="match status" value="1"/>
</dbReference>
<evidence type="ECO:0000256" key="6">
    <source>
        <dbReference type="PIRSR" id="PIRSR602401-1"/>
    </source>
</evidence>
<dbReference type="InterPro" id="IPR001128">
    <property type="entry name" value="Cyt_P450"/>
</dbReference>
<dbReference type="Pfam" id="PF00067">
    <property type="entry name" value="p450"/>
    <property type="match status" value="1"/>
</dbReference>
<comment type="similarity">
    <text evidence="2 7">Belongs to the cytochrome P450 family.</text>
</comment>
<dbReference type="PROSITE" id="PS00086">
    <property type="entry name" value="CYTOCHROME_P450"/>
    <property type="match status" value="1"/>
</dbReference>
<comment type="cofactor">
    <cofactor evidence="1 6">
        <name>heme</name>
        <dbReference type="ChEBI" id="CHEBI:30413"/>
    </cofactor>
</comment>
<keyword evidence="7" id="KW-0503">Monooxygenase</keyword>
<evidence type="ECO:0000256" key="4">
    <source>
        <dbReference type="ARBA" id="ARBA00022723"/>
    </source>
</evidence>
<gene>
    <name evidence="8" type="ORF">MAM_01356</name>
</gene>
<keyword evidence="4 6" id="KW-0479">Metal-binding</keyword>
<dbReference type="EMBL" id="AZHE01000002">
    <property type="protein sequence ID" value="KHO00578.1"/>
    <property type="molecule type" value="Genomic_DNA"/>
</dbReference>
<keyword evidence="3 6" id="KW-0349">Heme</keyword>
<dbReference type="SUPFAM" id="SSF48264">
    <property type="entry name" value="Cytochrome P450"/>
    <property type="match status" value="1"/>
</dbReference>
<dbReference type="GO" id="GO:0005506">
    <property type="term" value="F:iron ion binding"/>
    <property type="evidence" value="ECO:0007669"/>
    <property type="project" value="InterPro"/>
</dbReference>
<dbReference type="HOGENOM" id="CLU_001570_14_11_1"/>
<keyword evidence="5 6" id="KW-0408">Iron</keyword>
<evidence type="ECO:0000256" key="7">
    <source>
        <dbReference type="RuleBase" id="RU000461"/>
    </source>
</evidence>